<accession>A0A1Y3B9W0</accession>
<feature type="compositionally biased region" description="Basic residues" evidence="1">
    <location>
        <begin position="338"/>
        <end position="355"/>
    </location>
</feature>
<dbReference type="Proteomes" id="UP000194236">
    <property type="component" value="Unassembled WGS sequence"/>
</dbReference>
<reference evidence="2 3" key="1">
    <citation type="submission" date="2017-03" db="EMBL/GenBank/DDBJ databases">
        <title>Genome Survey of Euroglyphus maynei.</title>
        <authorList>
            <person name="Arlian L.G."/>
            <person name="Morgan M.S."/>
            <person name="Rider S.D."/>
        </authorList>
    </citation>
    <scope>NUCLEOTIDE SEQUENCE [LARGE SCALE GENOMIC DNA]</scope>
    <source>
        <strain evidence="2">Arlian Lab</strain>
        <tissue evidence="2">Whole body</tissue>
    </source>
</reference>
<evidence type="ECO:0000256" key="1">
    <source>
        <dbReference type="SAM" id="MobiDB-lite"/>
    </source>
</evidence>
<dbReference type="EMBL" id="MUJZ01036292">
    <property type="protein sequence ID" value="OTF76683.1"/>
    <property type="molecule type" value="Genomic_DNA"/>
</dbReference>
<proteinExistence type="predicted"/>
<keyword evidence="3" id="KW-1185">Reference proteome</keyword>
<comment type="caution">
    <text evidence="2">The sequence shown here is derived from an EMBL/GenBank/DDBJ whole genome shotgun (WGS) entry which is preliminary data.</text>
</comment>
<dbReference type="AlphaFoldDB" id="A0A1Y3B9W0"/>
<feature type="compositionally biased region" description="Low complexity" evidence="1">
    <location>
        <begin position="302"/>
        <end position="335"/>
    </location>
</feature>
<evidence type="ECO:0000313" key="3">
    <source>
        <dbReference type="Proteomes" id="UP000194236"/>
    </source>
</evidence>
<feature type="region of interest" description="Disordered" evidence="1">
    <location>
        <begin position="298"/>
        <end position="432"/>
    </location>
</feature>
<feature type="region of interest" description="Disordered" evidence="1">
    <location>
        <begin position="93"/>
        <end position="152"/>
    </location>
</feature>
<protein>
    <submittedName>
        <fullName evidence="2">Uncharacterized protein</fullName>
    </submittedName>
</protein>
<organism evidence="2 3">
    <name type="scientific">Euroglyphus maynei</name>
    <name type="common">Mayne's house dust mite</name>
    <dbReference type="NCBI Taxonomy" id="6958"/>
    <lineage>
        <taxon>Eukaryota</taxon>
        <taxon>Metazoa</taxon>
        <taxon>Ecdysozoa</taxon>
        <taxon>Arthropoda</taxon>
        <taxon>Chelicerata</taxon>
        <taxon>Arachnida</taxon>
        <taxon>Acari</taxon>
        <taxon>Acariformes</taxon>
        <taxon>Sarcoptiformes</taxon>
        <taxon>Astigmata</taxon>
        <taxon>Psoroptidia</taxon>
        <taxon>Analgoidea</taxon>
        <taxon>Pyroglyphidae</taxon>
        <taxon>Pyroglyphinae</taxon>
        <taxon>Euroglyphus</taxon>
    </lineage>
</organism>
<name>A0A1Y3B9W0_EURMA</name>
<sequence length="461" mass="51105">MEERRSCHSLHNCLRTSRSHPSQLRSSYSQFPMAITNINDMMMMTTTATAATTMMATQAPSIIYSNTNSTSSSHSQYLNASANNGGQMLIDQQPQTHHEPLSSLSVNKNHSHTTKSAHQPRTPVVPPILQPTSSKQRHQHHAPPQPGIPSAVPGTIVTYTVVRPLNPNKALRSNQLITVPLEFDDSIIDASSTNQSQSDSVMIDRKVASTNNNNNDDDDGGGGGESIDYRHRSPSQQRLQVERSRSAPYSMLSSSTVMRDGAQAYYHISSPCSGHASSRSSTSSPGANIMVMTTSSAIRQHSPSLSRSSSCCSLDSSSPSTSVSNSSVSCSSAESSFRHHLHRHKGGRHHGHGRHYSHEPSQHHAHSHRRSHSDRHRSSSYHHHKHEAGTSGHGNHHHHHHHHHRHHRHHDDHDHHSHHQKARRSSSYREPSITKSKLISIPMKAKLISIEFACCFLFQSF</sequence>
<feature type="compositionally biased region" description="Basic residues" evidence="1">
    <location>
        <begin position="363"/>
        <end position="386"/>
    </location>
</feature>
<feature type="region of interest" description="Disordered" evidence="1">
    <location>
        <begin position="208"/>
        <end position="253"/>
    </location>
</feature>
<feature type="compositionally biased region" description="Basic residues" evidence="1">
    <location>
        <begin position="394"/>
        <end position="426"/>
    </location>
</feature>
<evidence type="ECO:0000313" key="2">
    <source>
        <dbReference type="EMBL" id="OTF76683.1"/>
    </source>
</evidence>
<gene>
    <name evidence="2" type="ORF">BLA29_001594</name>
</gene>